<accession>A0A4Q2RQM2</accession>
<dbReference type="NCBIfam" id="NF040712">
    <property type="entry name" value="SepH"/>
    <property type="match status" value="1"/>
</dbReference>
<feature type="domain" description="DUF3071" evidence="2">
    <location>
        <begin position="47"/>
        <end position="216"/>
    </location>
</feature>
<dbReference type="EMBL" id="SDWS01000004">
    <property type="protein sequence ID" value="RYB90806.1"/>
    <property type="molecule type" value="Genomic_DNA"/>
</dbReference>
<feature type="region of interest" description="Disordered" evidence="1">
    <location>
        <begin position="1"/>
        <end position="57"/>
    </location>
</feature>
<dbReference type="InterPro" id="IPR021421">
    <property type="entry name" value="DUF3071"/>
</dbReference>
<feature type="compositionally biased region" description="Low complexity" evidence="1">
    <location>
        <begin position="1"/>
        <end position="14"/>
    </location>
</feature>
<organism evidence="3 4">
    <name type="scientific">Nocardioides glacieisoli</name>
    <dbReference type="NCBI Taxonomy" id="1168730"/>
    <lineage>
        <taxon>Bacteria</taxon>
        <taxon>Bacillati</taxon>
        <taxon>Actinomycetota</taxon>
        <taxon>Actinomycetes</taxon>
        <taxon>Propionibacteriales</taxon>
        <taxon>Nocardioidaceae</taxon>
        <taxon>Nocardioides</taxon>
    </lineage>
</organism>
<dbReference type="OrthoDB" id="5180791at2"/>
<dbReference type="Pfam" id="PF11268">
    <property type="entry name" value="DUF3071"/>
    <property type="match status" value="1"/>
</dbReference>
<keyword evidence="4" id="KW-1185">Reference proteome</keyword>
<gene>
    <name evidence="3" type="ORF">EUA06_11030</name>
</gene>
<protein>
    <submittedName>
        <fullName evidence="3">DUF3071 domain-containing protein</fullName>
    </submittedName>
</protein>
<feature type="compositionally biased region" description="Low complexity" evidence="1">
    <location>
        <begin position="279"/>
        <end position="291"/>
    </location>
</feature>
<evidence type="ECO:0000313" key="3">
    <source>
        <dbReference type="EMBL" id="RYB90806.1"/>
    </source>
</evidence>
<name>A0A4Q2RQM2_9ACTN</name>
<reference evidence="3 4" key="1">
    <citation type="submission" date="2019-01" db="EMBL/GenBank/DDBJ databases">
        <title>Novel species of Nocardioides.</title>
        <authorList>
            <person name="Liu Q."/>
            <person name="Xin Y.-H."/>
        </authorList>
    </citation>
    <scope>NUCLEOTIDE SEQUENCE [LARGE SCALE GENOMIC DNA]</scope>
    <source>
        <strain evidence="3 4">HLT3-15</strain>
    </source>
</reference>
<dbReference type="AlphaFoldDB" id="A0A4Q2RQM2"/>
<dbReference type="Proteomes" id="UP000291838">
    <property type="component" value="Unassembled WGS sequence"/>
</dbReference>
<proteinExistence type="predicted"/>
<sequence>MTVTSTARRAAGATGRERAAGVGSSEGMRTAHPRPPESNPGRSPPSMDKLTFTGRSGDGKRLLLVDESGQEHSLAIDARLRRALSAPASGPNTTGQLEIPMESSLRPRDIQTRIRAGETPEAVAHAAGTSVEKIMPFAAPVMAERAHVAERAQLASVRRRAAESGARTLGEAVSAHLRAHNVDPGAVEWDAWRREDGRWTLTALYDVAGRTGTGTFSHDPRGNFVTVDDDDARWLVGDGAPAAASTEPAADDLAAARQRRLSSVDEPAFGDDAIEMVSDSETQAESSAESSAESDTETTMEIGGAALGTEQPVEAYLDDEPSESHAQDDRPASSAEDESAAEVPEPRRPAKKRGRASVPSWDEIMFGGGKND</sequence>
<feature type="region of interest" description="Disordered" evidence="1">
    <location>
        <begin position="278"/>
        <end position="372"/>
    </location>
</feature>
<comment type="caution">
    <text evidence="3">The sequence shown here is derived from an EMBL/GenBank/DDBJ whole genome shotgun (WGS) entry which is preliminary data.</text>
</comment>
<evidence type="ECO:0000313" key="4">
    <source>
        <dbReference type="Proteomes" id="UP000291838"/>
    </source>
</evidence>
<evidence type="ECO:0000256" key="1">
    <source>
        <dbReference type="SAM" id="MobiDB-lite"/>
    </source>
</evidence>
<dbReference type="InterPro" id="IPR047682">
    <property type="entry name" value="SepH-like"/>
</dbReference>
<evidence type="ECO:0000259" key="2">
    <source>
        <dbReference type="Pfam" id="PF11268"/>
    </source>
</evidence>
<feature type="compositionally biased region" description="Basic and acidic residues" evidence="1">
    <location>
        <begin position="322"/>
        <end position="331"/>
    </location>
</feature>